<dbReference type="GO" id="GO:0005507">
    <property type="term" value="F:copper ion binding"/>
    <property type="evidence" value="ECO:0007669"/>
    <property type="project" value="InterPro"/>
</dbReference>
<accession>A0A7M2SZM3</accession>
<dbReference type="AlphaFoldDB" id="A0A7M2SZM3"/>
<keyword evidence="6" id="KW-0479">Metal-binding</keyword>
<evidence type="ECO:0000256" key="4">
    <source>
        <dbReference type="ARBA" id="ARBA00022475"/>
    </source>
</evidence>
<feature type="domain" description="Copper resistance protein D" evidence="17">
    <location>
        <begin position="312"/>
        <end position="387"/>
    </location>
</feature>
<dbReference type="GO" id="GO:0042597">
    <property type="term" value="C:periplasmic space"/>
    <property type="evidence" value="ECO:0007669"/>
    <property type="project" value="UniProtKB-SubCell"/>
</dbReference>
<dbReference type="GO" id="GO:0005886">
    <property type="term" value="C:plasma membrane"/>
    <property type="evidence" value="ECO:0007669"/>
    <property type="project" value="UniProtKB-SubCell"/>
</dbReference>
<evidence type="ECO:0000256" key="8">
    <source>
        <dbReference type="ARBA" id="ARBA00022764"/>
    </source>
</evidence>
<gene>
    <name evidence="18" type="ORF">IM697_02025</name>
</gene>
<evidence type="ECO:0000256" key="15">
    <source>
        <dbReference type="SAM" id="SignalP"/>
    </source>
</evidence>
<feature type="transmembrane region" description="Helical" evidence="14">
    <location>
        <begin position="516"/>
        <end position="537"/>
    </location>
</feature>
<evidence type="ECO:0000256" key="7">
    <source>
        <dbReference type="ARBA" id="ARBA00022729"/>
    </source>
</evidence>
<dbReference type="KEGG" id="sfeu:IM697_02025"/>
<feature type="transmembrane region" description="Helical" evidence="14">
    <location>
        <begin position="287"/>
        <end position="305"/>
    </location>
</feature>
<dbReference type="Proteomes" id="UP000594205">
    <property type="component" value="Chromosome"/>
</dbReference>
<feature type="transmembrane region" description="Helical" evidence="14">
    <location>
        <begin position="354"/>
        <end position="371"/>
    </location>
</feature>
<keyword evidence="5 14" id="KW-0812">Transmembrane</keyword>
<evidence type="ECO:0000256" key="13">
    <source>
        <dbReference type="SAM" id="MobiDB-lite"/>
    </source>
</evidence>
<feature type="transmembrane region" description="Helical" evidence="14">
    <location>
        <begin position="249"/>
        <end position="267"/>
    </location>
</feature>
<feature type="transmembrane region" description="Helical" evidence="14">
    <location>
        <begin position="146"/>
        <end position="164"/>
    </location>
</feature>
<dbReference type="InterPro" id="IPR014755">
    <property type="entry name" value="Cu-Rt/internalin_Ig-like"/>
</dbReference>
<dbReference type="PANTHER" id="PTHR34820">
    <property type="entry name" value="INNER MEMBRANE PROTEIN YEBZ"/>
    <property type="match status" value="1"/>
</dbReference>
<protein>
    <recommendedName>
        <fullName evidence="12">Protein YobA</fullName>
    </recommendedName>
</protein>
<feature type="region of interest" description="Disordered" evidence="13">
    <location>
        <begin position="456"/>
        <end position="509"/>
    </location>
</feature>
<keyword evidence="19" id="KW-1185">Reference proteome</keyword>
<sequence length="665" mass="68176">MLLGTLLVLFLLGGTGPASAHAALRATDPEDGAVLKSAPRDITLTFTESVGLLDDSFRVLDPDGRRLRTGEPEHAPDGGDTARVTLPAKLDQGTYTVAWRVVSADSHPVSGAFTFSVGKPSLTKATVDTGPTEDPATKSLYNIARYLAYLAVALLIGTATFMAVCRPPDGPVLHRLLRTSWWTLLGATLALLVLRAPYETGEGPLGALSADSLPRTLSSRTGLVLVVRLGLLAVAAGYLVRLVRSRRPFGWAGAALAVGLAMTWAAGEHASAGIQVPVAMVSSALHLLATAVWLGGLTALLVTLYRARLTPAAVTGFSRLAFASVTVLVGTGVYQSWRGLGSWDALTGTTYGRFLTLKLAAVVLLLGAAALSRRWTTRLATADAAAEAETEAVAREKVPQAAGGSPALPAPPQSVGGSPPLPAPLQSVGGLPVSVAEEAAGGLPVSVPQEAAGGLPVSVPEEAAGGLPVSVPQQTAGGPPLSESPQAHVPPPAHLPPPAHVPSPTDPHRRALRRSVLAEVAVGAAVLAITTLLTSTLPGRAEAEAAAGTPAVVGASVTNVPFDLGTPGGHGKVQITIDPGRVGDNSIEALVYGPDGGVSIVPELRISFTLPAKDIGPIDAELTDKGGYWGNGFLNLPIAGTWEMKVTIRTSDVDQVSETSTVLVR</sequence>
<dbReference type="InterPro" id="IPR032694">
    <property type="entry name" value="CopC/D"/>
</dbReference>
<feature type="chain" id="PRO_5039696609" description="Protein YobA" evidence="15">
    <location>
        <begin position="21"/>
        <end position="665"/>
    </location>
</feature>
<dbReference type="InterPro" id="IPR008457">
    <property type="entry name" value="Cu-R_CopD_dom"/>
</dbReference>
<feature type="transmembrane region" description="Helical" evidence="14">
    <location>
        <begin position="176"/>
        <end position="198"/>
    </location>
</feature>
<evidence type="ECO:0000313" key="19">
    <source>
        <dbReference type="Proteomes" id="UP000594205"/>
    </source>
</evidence>
<evidence type="ECO:0000256" key="3">
    <source>
        <dbReference type="ARBA" id="ARBA00010509"/>
    </source>
</evidence>
<evidence type="ECO:0000259" key="17">
    <source>
        <dbReference type="Pfam" id="PF05425"/>
    </source>
</evidence>
<keyword evidence="8" id="KW-0574">Periplasm</keyword>
<evidence type="ECO:0000256" key="2">
    <source>
        <dbReference type="ARBA" id="ARBA00004651"/>
    </source>
</evidence>
<feature type="region of interest" description="Disordered" evidence="13">
    <location>
        <begin position="391"/>
        <end position="423"/>
    </location>
</feature>
<dbReference type="InterPro" id="IPR007348">
    <property type="entry name" value="CopC_dom"/>
</dbReference>
<dbReference type="SUPFAM" id="SSF81296">
    <property type="entry name" value="E set domains"/>
    <property type="match status" value="1"/>
</dbReference>
<name>A0A7M2SZM3_9ACTN</name>
<organism evidence="18 19">
    <name type="scientific">Streptomyces ferrugineus</name>
    <dbReference type="NCBI Taxonomy" id="1413221"/>
    <lineage>
        <taxon>Bacteria</taxon>
        <taxon>Bacillati</taxon>
        <taxon>Actinomycetota</taxon>
        <taxon>Actinomycetes</taxon>
        <taxon>Kitasatosporales</taxon>
        <taxon>Streptomycetaceae</taxon>
        <taxon>Streptomyces</taxon>
    </lineage>
</organism>
<dbReference type="GO" id="GO:0046688">
    <property type="term" value="P:response to copper ion"/>
    <property type="evidence" value="ECO:0007669"/>
    <property type="project" value="InterPro"/>
</dbReference>
<dbReference type="PANTHER" id="PTHR34820:SF4">
    <property type="entry name" value="INNER MEMBRANE PROTEIN YEBZ"/>
    <property type="match status" value="1"/>
</dbReference>
<evidence type="ECO:0000256" key="5">
    <source>
        <dbReference type="ARBA" id="ARBA00022692"/>
    </source>
</evidence>
<proteinExistence type="inferred from homology"/>
<feature type="transmembrane region" description="Helical" evidence="14">
    <location>
        <begin position="317"/>
        <end position="334"/>
    </location>
</feature>
<evidence type="ECO:0000313" key="18">
    <source>
        <dbReference type="EMBL" id="QOV40968.1"/>
    </source>
</evidence>
<evidence type="ECO:0000256" key="6">
    <source>
        <dbReference type="ARBA" id="ARBA00022723"/>
    </source>
</evidence>
<keyword evidence="4" id="KW-1003">Cell membrane</keyword>
<comment type="similarity">
    <text evidence="3">Belongs to the CopC family.</text>
</comment>
<evidence type="ECO:0000256" key="14">
    <source>
        <dbReference type="SAM" id="Phobius"/>
    </source>
</evidence>
<evidence type="ECO:0000256" key="12">
    <source>
        <dbReference type="ARBA" id="ARBA00070395"/>
    </source>
</evidence>
<evidence type="ECO:0000256" key="10">
    <source>
        <dbReference type="ARBA" id="ARBA00023008"/>
    </source>
</evidence>
<dbReference type="EMBL" id="CP063373">
    <property type="protein sequence ID" value="QOV40968.1"/>
    <property type="molecule type" value="Genomic_DNA"/>
</dbReference>
<dbReference type="GO" id="GO:0006825">
    <property type="term" value="P:copper ion transport"/>
    <property type="evidence" value="ECO:0007669"/>
    <property type="project" value="InterPro"/>
</dbReference>
<dbReference type="Gene3D" id="2.60.40.1220">
    <property type="match status" value="1"/>
</dbReference>
<evidence type="ECO:0000259" key="16">
    <source>
        <dbReference type="Pfam" id="PF04234"/>
    </source>
</evidence>
<dbReference type="RefSeq" id="WP_194049547.1">
    <property type="nucleotide sequence ID" value="NZ_CP063373.1"/>
</dbReference>
<evidence type="ECO:0000256" key="1">
    <source>
        <dbReference type="ARBA" id="ARBA00004418"/>
    </source>
</evidence>
<feature type="compositionally biased region" description="Pro residues" evidence="13">
    <location>
        <begin position="488"/>
        <end position="505"/>
    </location>
</feature>
<dbReference type="Pfam" id="PF05425">
    <property type="entry name" value="CopD"/>
    <property type="match status" value="1"/>
</dbReference>
<feature type="transmembrane region" description="Helical" evidence="14">
    <location>
        <begin position="218"/>
        <end position="240"/>
    </location>
</feature>
<reference evidence="18 19" key="1">
    <citation type="submission" date="2020-10" db="EMBL/GenBank/DDBJ databases">
        <title>Streptomyces ferrugineus complate genome analysis.</title>
        <authorList>
            <person name="Anwar N."/>
        </authorList>
    </citation>
    <scope>NUCLEOTIDE SEQUENCE [LARGE SCALE GENOMIC DNA]</scope>
    <source>
        <strain evidence="18 19">CCTCC AA2014009</strain>
    </source>
</reference>
<keyword evidence="7 15" id="KW-0732">Signal</keyword>
<keyword evidence="9 14" id="KW-1133">Transmembrane helix</keyword>
<feature type="signal peptide" evidence="15">
    <location>
        <begin position="1"/>
        <end position="20"/>
    </location>
</feature>
<evidence type="ECO:0000256" key="9">
    <source>
        <dbReference type="ARBA" id="ARBA00022989"/>
    </source>
</evidence>
<comment type="subcellular location">
    <subcellularLocation>
        <location evidence="2">Cell membrane</location>
        <topology evidence="2">Multi-pass membrane protein</topology>
    </subcellularLocation>
    <subcellularLocation>
        <location evidence="1">Periplasm</location>
    </subcellularLocation>
</comment>
<dbReference type="InterPro" id="IPR014756">
    <property type="entry name" value="Ig_E-set"/>
</dbReference>
<keyword evidence="10" id="KW-0186">Copper</keyword>
<keyword evidence="11 14" id="KW-0472">Membrane</keyword>
<feature type="domain" description="CopC" evidence="16">
    <location>
        <begin position="21"/>
        <end position="117"/>
    </location>
</feature>
<evidence type="ECO:0000256" key="11">
    <source>
        <dbReference type="ARBA" id="ARBA00023136"/>
    </source>
</evidence>
<dbReference type="Pfam" id="PF04234">
    <property type="entry name" value="CopC"/>
    <property type="match status" value="1"/>
</dbReference>
<dbReference type="FunFam" id="2.60.40.1220:FF:000001">
    <property type="entry name" value="CopC domain-containing protein YobA"/>
    <property type="match status" value="1"/>
</dbReference>